<keyword evidence="11" id="KW-0472">Membrane</keyword>
<sequence length="457" mass="50755">MSERRPALALWSSGLLFAWVLSHFVDWPIRAVLSTLDRSVRLLDSGFLLVSATVLVGTNAVRAFMLYTGWFLLGQCFRDVDNPGLGRWIPLLGIPGSYVAAWAFRMPSVPHFGGPAVMALISVVMVQYLSRDVVRPGNRTIVLGTLVLSMQWLDVIPKLTDYGFGWGELSLAIKEVATLMDRDMVLDVVGTMSFVFSFAMALVITELFVGYEKRLAQLRLLRKRERELSKLRQDQTESRVYREMQYLVHDLKRPLTAVMGLSDVISQTSTDPTAVRHSDRIQGAASRMNQMISEIRDPSAVQIVSVSELLDYSLSQIRPLEWSSALHLAVPEELGNRSIRVNLIRFSRALVNLLDNSHRATEGRSDPRIFFGVYESQEGNIVLFVRDNGPGFGEGIDKRGSRWGSSGLGLAFVKDVTDSHGWKFELGSGPDGGASVELSAPPFKNRGGEYESLSGRG</sequence>
<dbReference type="SUPFAM" id="SSF47384">
    <property type="entry name" value="Homodimeric domain of signal transducing histidine kinase"/>
    <property type="match status" value="1"/>
</dbReference>
<dbReference type="SMART" id="SM00387">
    <property type="entry name" value="HATPase_c"/>
    <property type="match status" value="1"/>
</dbReference>
<dbReference type="EMBL" id="JAKGUD010000008">
    <property type="protein sequence ID" value="MCF4142813.1"/>
    <property type="molecule type" value="Genomic_DNA"/>
</dbReference>
<accession>A0ABS9ENN9</accession>
<dbReference type="Pfam" id="PF02518">
    <property type="entry name" value="HATPase_c"/>
    <property type="match status" value="1"/>
</dbReference>
<feature type="transmembrane region" description="Helical" evidence="11">
    <location>
        <begin position="188"/>
        <end position="209"/>
    </location>
</feature>
<dbReference type="InterPro" id="IPR003594">
    <property type="entry name" value="HATPase_dom"/>
</dbReference>
<dbReference type="InterPro" id="IPR005467">
    <property type="entry name" value="His_kinase_dom"/>
</dbReference>
<name>A0ABS9ENN9_9BACT</name>
<evidence type="ECO:0000256" key="10">
    <source>
        <dbReference type="SAM" id="MobiDB-lite"/>
    </source>
</evidence>
<feature type="transmembrane region" description="Helical" evidence="11">
    <location>
        <begin position="110"/>
        <end position="129"/>
    </location>
</feature>
<comment type="subcellular location">
    <subcellularLocation>
        <location evidence="2">Cell membrane</location>
        <topology evidence="2">Multi-pass membrane protein</topology>
    </subcellularLocation>
</comment>
<feature type="domain" description="Histidine kinase" evidence="12">
    <location>
        <begin position="246"/>
        <end position="444"/>
    </location>
</feature>
<evidence type="ECO:0000313" key="13">
    <source>
        <dbReference type="EMBL" id="MCF4142813.1"/>
    </source>
</evidence>
<keyword evidence="11" id="KW-1133">Transmembrane helix</keyword>
<evidence type="ECO:0000256" key="4">
    <source>
        <dbReference type="ARBA" id="ARBA00022475"/>
    </source>
</evidence>
<protein>
    <recommendedName>
        <fullName evidence="3">histidine kinase</fullName>
        <ecNumber evidence="3">2.7.13.3</ecNumber>
    </recommendedName>
</protein>
<dbReference type="RefSeq" id="WP_236099534.1">
    <property type="nucleotide sequence ID" value="NZ_JAKGUD010000008.1"/>
</dbReference>
<dbReference type="PANTHER" id="PTHR44936:SF10">
    <property type="entry name" value="SENSOR PROTEIN RSTB"/>
    <property type="match status" value="1"/>
</dbReference>
<feature type="region of interest" description="Disordered" evidence="10">
    <location>
        <begin position="428"/>
        <end position="457"/>
    </location>
</feature>
<evidence type="ECO:0000256" key="2">
    <source>
        <dbReference type="ARBA" id="ARBA00004651"/>
    </source>
</evidence>
<gene>
    <name evidence="13" type="ORF">L2W38_08280</name>
</gene>
<evidence type="ECO:0000256" key="11">
    <source>
        <dbReference type="SAM" id="Phobius"/>
    </source>
</evidence>
<evidence type="ECO:0000256" key="9">
    <source>
        <dbReference type="ARBA" id="ARBA00022840"/>
    </source>
</evidence>
<keyword evidence="5" id="KW-0597">Phosphoprotein</keyword>
<dbReference type="PROSITE" id="PS50109">
    <property type="entry name" value="HIS_KIN"/>
    <property type="match status" value="1"/>
</dbReference>
<evidence type="ECO:0000256" key="1">
    <source>
        <dbReference type="ARBA" id="ARBA00000085"/>
    </source>
</evidence>
<keyword evidence="14" id="KW-1185">Reference proteome</keyword>
<feature type="transmembrane region" description="Helical" evidence="11">
    <location>
        <begin position="85"/>
        <end position="104"/>
    </location>
</feature>
<dbReference type="Gene3D" id="3.30.565.10">
    <property type="entry name" value="Histidine kinase-like ATPase, C-terminal domain"/>
    <property type="match status" value="1"/>
</dbReference>
<feature type="transmembrane region" description="Helical" evidence="11">
    <location>
        <begin position="46"/>
        <end position="73"/>
    </location>
</feature>
<keyword evidence="8 13" id="KW-0418">Kinase</keyword>
<keyword evidence="9" id="KW-0067">ATP-binding</keyword>
<dbReference type="Gene3D" id="1.10.287.130">
    <property type="match status" value="1"/>
</dbReference>
<evidence type="ECO:0000256" key="6">
    <source>
        <dbReference type="ARBA" id="ARBA00022679"/>
    </source>
</evidence>
<dbReference type="PANTHER" id="PTHR44936">
    <property type="entry name" value="SENSOR PROTEIN CREC"/>
    <property type="match status" value="1"/>
</dbReference>
<keyword evidence="11" id="KW-0812">Transmembrane</keyword>
<dbReference type="SUPFAM" id="SSF55874">
    <property type="entry name" value="ATPase domain of HSP90 chaperone/DNA topoisomerase II/histidine kinase"/>
    <property type="match status" value="1"/>
</dbReference>
<dbReference type="Proteomes" id="UP001200430">
    <property type="component" value="Unassembled WGS sequence"/>
</dbReference>
<organism evidence="13 14">
    <name type="scientific">Dethiosulfovibrio marinus</name>
    <dbReference type="NCBI Taxonomy" id="133532"/>
    <lineage>
        <taxon>Bacteria</taxon>
        <taxon>Thermotogati</taxon>
        <taxon>Synergistota</taxon>
        <taxon>Synergistia</taxon>
        <taxon>Synergistales</taxon>
        <taxon>Dethiosulfovibrionaceae</taxon>
        <taxon>Dethiosulfovibrio</taxon>
    </lineage>
</organism>
<dbReference type="EC" id="2.7.13.3" evidence="3"/>
<dbReference type="InterPro" id="IPR036890">
    <property type="entry name" value="HATPase_C_sf"/>
</dbReference>
<keyword evidence="7" id="KW-0547">Nucleotide-binding</keyword>
<dbReference type="GO" id="GO:0016301">
    <property type="term" value="F:kinase activity"/>
    <property type="evidence" value="ECO:0007669"/>
    <property type="project" value="UniProtKB-KW"/>
</dbReference>
<comment type="caution">
    <text evidence="13">The sequence shown here is derived from an EMBL/GenBank/DDBJ whole genome shotgun (WGS) entry which is preliminary data.</text>
</comment>
<dbReference type="InterPro" id="IPR036097">
    <property type="entry name" value="HisK_dim/P_sf"/>
</dbReference>
<evidence type="ECO:0000256" key="5">
    <source>
        <dbReference type="ARBA" id="ARBA00022553"/>
    </source>
</evidence>
<dbReference type="SMART" id="SM00388">
    <property type="entry name" value="HisKA"/>
    <property type="match status" value="1"/>
</dbReference>
<evidence type="ECO:0000313" key="14">
    <source>
        <dbReference type="Proteomes" id="UP001200430"/>
    </source>
</evidence>
<evidence type="ECO:0000256" key="8">
    <source>
        <dbReference type="ARBA" id="ARBA00022777"/>
    </source>
</evidence>
<evidence type="ECO:0000256" key="3">
    <source>
        <dbReference type="ARBA" id="ARBA00012438"/>
    </source>
</evidence>
<dbReference type="Pfam" id="PF00512">
    <property type="entry name" value="HisKA"/>
    <property type="match status" value="1"/>
</dbReference>
<evidence type="ECO:0000259" key="12">
    <source>
        <dbReference type="PROSITE" id="PS50109"/>
    </source>
</evidence>
<comment type="catalytic activity">
    <reaction evidence="1">
        <text>ATP + protein L-histidine = ADP + protein N-phospho-L-histidine.</text>
        <dbReference type="EC" id="2.7.13.3"/>
    </reaction>
</comment>
<reference evidence="13 14" key="1">
    <citation type="submission" date="2022-01" db="EMBL/GenBank/DDBJ databases">
        <title>Dethiosulfovibrio faecalis sp. nov., a novel proteolytic, non-sulfur-reducing bacterium isolated from a marine aquaculture solid waste bioreactor.</title>
        <authorList>
            <person name="Grabowski S."/>
            <person name="Apolinario E."/>
            <person name="Schneider N."/>
            <person name="Marshall C.W."/>
            <person name="Sowers K.R."/>
        </authorList>
    </citation>
    <scope>NUCLEOTIDE SEQUENCE [LARGE SCALE GENOMIC DNA]</scope>
    <source>
        <strain evidence="13 14">DSM 12537</strain>
    </source>
</reference>
<evidence type="ECO:0000256" key="7">
    <source>
        <dbReference type="ARBA" id="ARBA00022741"/>
    </source>
</evidence>
<dbReference type="InterPro" id="IPR003661">
    <property type="entry name" value="HisK_dim/P_dom"/>
</dbReference>
<dbReference type="InterPro" id="IPR004358">
    <property type="entry name" value="Sig_transdc_His_kin-like_C"/>
</dbReference>
<keyword evidence="6" id="KW-0808">Transferase</keyword>
<dbReference type="CDD" id="cd00082">
    <property type="entry name" value="HisKA"/>
    <property type="match status" value="1"/>
</dbReference>
<dbReference type="InterPro" id="IPR050980">
    <property type="entry name" value="2C_sensor_his_kinase"/>
</dbReference>
<keyword evidence="4" id="KW-1003">Cell membrane</keyword>
<dbReference type="PRINTS" id="PR00344">
    <property type="entry name" value="BCTRLSENSOR"/>
</dbReference>
<proteinExistence type="predicted"/>